<dbReference type="SUPFAM" id="SSF53383">
    <property type="entry name" value="PLP-dependent transferases"/>
    <property type="match status" value="1"/>
</dbReference>
<keyword evidence="4 7" id="KW-0663">Pyridoxal phosphate</keyword>
<evidence type="ECO:0000256" key="6">
    <source>
        <dbReference type="ARBA" id="ARBA00049460"/>
    </source>
</evidence>
<feature type="domain" description="Aminotransferase class V" evidence="8">
    <location>
        <begin position="26"/>
        <end position="339"/>
    </location>
</feature>
<evidence type="ECO:0000256" key="1">
    <source>
        <dbReference type="ARBA" id="ARBA00001933"/>
    </source>
</evidence>
<sequence length="366" mass="39023">MISTPHPRTLLLTPGPLTTSEATRAALGRDWGSRDDDFIALTARLRTRLTALAGGAGTHETVLLAGSGTFAVEAALGTLVPRDGRALVLVNGAYGRRMVEMLRRMGRDHVALEWDEDRPVDPDAVERALLADPAITDVAVVQCETTSGLLNPVERIADVVRRQGRRLLVDAMSAFGALPIDASRLGLCAVMASSNKGLEGVPGISFVVAERAHLARCAGNAHSLSLDLHAQAEGFRGNGQWRFTPPVQVAAALDAALDQLEAEGGIAARGARYAALHRMLVDGMEALGFRCFLPPDLQAPIIVTFRDPGPPFDFAALYARLQAEGIVLYPGKLTREPSFRIGCIGAIDEADMRRVLDAIARAARSA</sequence>
<comment type="catalytic activity">
    <reaction evidence="6 7">
        <text>(2-aminoethyl)phosphonate + pyruvate = phosphonoacetaldehyde + L-alanine</text>
        <dbReference type="Rhea" id="RHEA:17021"/>
        <dbReference type="ChEBI" id="CHEBI:15361"/>
        <dbReference type="ChEBI" id="CHEBI:57418"/>
        <dbReference type="ChEBI" id="CHEBI:57972"/>
        <dbReference type="ChEBI" id="CHEBI:58383"/>
        <dbReference type="EC" id="2.6.1.37"/>
    </reaction>
</comment>
<comment type="subunit">
    <text evidence="7">Homodimer.</text>
</comment>
<dbReference type="NCBIfam" id="NF010006">
    <property type="entry name" value="PRK13479.1"/>
    <property type="match status" value="1"/>
</dbReference>
<dbReference type="RefSeq" id="WP_422865282.1">
    <property type="nucleotide sequence ID" value="NZ_JAMSKV010000016.1"/>
</dbReference>
<dbReference type="EMBL" id="JAMSKV010000016">
    <property type="protein sequence ID" value="MCQ8279792.1"/>
    <property type="molecule type" value="Genomic_DNA"/>
</dbReference>
<keyword evidence="2 7" id="KW-0032">Aminotransferase</keyword>
<evidence type="ECO:0000313" key="10">
    <source>
        <dbReference type="Proteomes" id="UP001524587"/>
    </source>
</evidence>
<dbReference type="InterPro" id="IPR015422">
    <property type="entry name" value="PyrdxlP-dep_Trfase_small"/>
</dbReference>
<organism evidence="9 10">
    <name type="scientific">Endosaccharibacter trunci</name>
    <dbReference type="NCBI Taxonomy" id="2812733"/>
    <lineage>
        <taxon>Bacteria</taxon>
        <taxon>Pseudomonadati</taxon>
        <taxon>Pseudomonadota</taxon>
        <taxon>Alphaproteobacteria</taxon>
        <taxon>Acetobacterales</taxon>
        <taxon>Acetobacteraceae</taxon>
        <taxon>Endosaccharibacter</taxon>
    </lineage>
</organism>
<dbReference type="PIRSF" id="PIRSF000524">
    <property type="entry name" value="SPT"/>
    <property type="match status" value="1"/>
</dbReference>
<proteinExistence type="inferred from homology"/>
<dbReference type="Proteomes" id="UP001524587">
    <property type="component" value="Unassembled WGS sequence"/>
</dbReference>
<dbReference type="Gene3D" id="3.90.1150.10">
    <property type="entry name" value="Aspartate Aminotransferase, domain 1"/>
    <property type="match status" value="1"/>
</dbReference>
<comment type="function">
    <text evidence="7">Involved in phosphonate degradation.</text>
</comment>
<dbReference type="PANTHER" id="PTHR42778:SF1">
    <property type="entry name" value="2-AMINOETHYLPHOSPHONATE--PYRUVATE TRANSAMINASE"/>
    <property type="match status" value="1"/>
</dbReference>
<dbReference type="InterPro" id="IPR012703">
    <property type="entry name" value="NH2EtPonate_pyrv_transaminase"/>
</dbReference>
<dbReference type="GO" id="GO:0047304">
    <property type="term" value="F:2-aminoethylphosphonate-pyruvate transaminase activity"/>
    <property type="evidence" value="ECO:0007669"/>
    <property type="project" value="UniProtKB-EC"/>
</dbReference>
<dbReference type="PANTHER" id="PTHR42778">
    <property type="entry name" value="2-AMINOETHYLPHOSPHONATE--PYRUVATE TRANSAMINASE"/>
    <property type="match status" value="1"/>
</dbReference>
<evidence type="ECO:0000256" key="7">
    <source>
        <dbReference type="HAMAP-Rule" id="MF_01376"/>
    </source>
</evidence>
<dbReference type="InterPro" id="IPR015421">
    <property type="entry name" value="PyrdxlP-dep_Trfase_major"/>
</dbReference>
<protein>
    <recommendedName>
        <fullName evidence="7">2-aminoethylphosphonate--pyruvate transaminase</fullName>
        <ecNumber evidence="7">2.6.1.37</ecNumber>
    </recommendedName>
    <alternativeName>
        <fullName evidence="7">2-aminoethylphosphonate aminotransferase</fullName>
    </alternativeName>
    <alternativeName>
        <fullName evidence="7">AEP transaminase</fullName>
        <shortName evidence="7">AEPT</shortName>
    </alternativeName>
</protein>
<evidence type="ECO:0000256" key="3">
    <source>
        <dbReference type="ARBA" id="ARBA00022679"/>
    </source>
</evidence>
<dbReference type="InterPro" id="IPR000192">
    <property type="entry name" value="Aminotrans_V_dom"/>
</dbReference>
<feature type="modified residue" description="N6-(pyridoxal phosphate)lysine" evidence="7">
    <location>
        <position position="196"/>
    </location>
</feature>
<gene>
    <name evidence="7" type="primary">phnW</name>
    <name evidence="9" type="ORF">NFI95_15205</name>
</gene>
<dbReference type="EC" id="2.6.1.37" evidence="7"/>
<dbReference type="NCBIfam" id="TIGR03301">
    <property type="entry name" value="PhnW-AepZ"/>
    <property type="match status" value="1"/>
</dbReference>
<comment type="similarity">
    <text evidence="7">Belongs to the class-V pyridoxal-phosphate-dependent aminotransferase family. PhnW subfamily.</text>
</comment>
<dbReference type="Pfam" id="PF00266">
    <property type="entry name" value="Aminotran_5"/>
    <property type="match status" value="1"/>
</dbReference>
<dbReference type="HAMAP" id="MF_01376">
    <property type="entry name" value="PhnW_aminotrans_5"/>
    <property type="match status" value="1"/>
</dbReference>
<accession>A0ABT1WA82</accession>
<dbReference type="Gene3D" id="3.40.640.10">
    <property type="entry name" value="Type I PLP-dependent aspartate aminotransferase-like (Major domain)"/>
    <property type="match status" value="1"/>
</dbReference>
<keyword evidence="5 7" id="KW-0670">Pyruvate</keyword>
<comment type="cofactor">
    <cofactor evidence="1 7">
        <name>pyridoxal 5'-phosphate</name>
        <dbReference type="ChEBI" id="CHEBI:597326"/>
    </cofactor>
</comment>
<dbReference type="InterPro" id="IPR024169">
    <property type="entry name" value="SP_NH2Trfase/AEP_transaminase"/>
</dbReference>
<dbReference type="NCBIfam" id="TIGR02326">
    <property type="entry name" value="transamin_PhnW"/>
    <property type="match status" value="1"/>
</dbReference>
<comment type="caution">
    <text evidence="9">The sequence shown here is derived from an EMBL/GenBank/DDBJ whole genome shotgun (WGS) entry which is preliminary data.</text>
</comment>
<dbReference type="InterPro" id="IPR015424">
    <property type="entry name" value="PyrdxlP-dep_Trfase"/>
</dbReference>
<keyword evidence="10" id="KW-1185">Reference proteome</keyword>
<keyword evidence="3 7" id="KW-0808">Transferase</keyword>
<name>A0ABT1WA82_9PROT</name>
<evidence type="ECO:0000259" key="8">
    <source>
        <dbReference type="Pfam" id="PF00266"/>
    </source>
</evidence>
<evidence type="ECO:0000313" key="9">
    <source>
        <dbReference type="EMBL" id="MCQ8279792.1"/>
    </source>
</evidence>
<reference evidence="9 10" key="1">
    <citation type="submission" date="2022-06" db="EMBL/GenBank/DDBJ databases">
        <title>Endosaccharibacter gen. nov., sp. nov., endophytic bacteria isolated from sugarcane.</title>
        <authorList>
            <person name="Pitiwittayakul N."/>
            <person name="Yukphan P."/>
            <person name="Charoenyingcharoen P."/>
            <person name="Tanasupawat S."/>
        </authorList>
    </citation>
    <scope>NUCLEOTIDE SEQUENCE [LARGE SCALE GENOMIC DNA]</scope>
    <source>
        <strain evidence="9 10">KSS8</strain>
    </source>
</reference>
<evidence type="ECO:0000256" key="5">
    <source>
        <dbReference type="ARBA" id="ARBA00023317"/>
    </source>
</evidence>
<evidence type="ECO:0000256" key="2">
    <source>
        <dbReference type="ARBA" id="ARBA00022576"/>
    </source>
</evidence>
<evidence type="ECO:0000256" key="4">
    <source>
        <dbReference type="ARBA" id="ARBA00022898"/>
    </source>
</evidence>